<dbReference type="AlphaFoldDB" id="A0AAC9HPI4"/>
<dbReference type="KEGG" id="ahm:TL08_06865"/>
<feature type="transmembrane region" description="Helical" evidence="1">
    <location>
        <begin position="34"/>
        <end position="50"/>
    </location>
</feature>
<organism evidence="2 3">
    <name type="scientific">Actinoalloteichus hymeniacidonis</name>
    <dbReference type="NCBI Taxonomy" id="340345"/>
    <lineage>
        <taxon>Bacteria</taxon>
        <taxon>Bacillati</taxon>
        <taxon>Actinomycetota</taxon>
        <taxon>Actinomycetes</taxon>
        <taxon>Pseudonocardiales</taxon>
        <taxon>Pseudonocardiaceae</taxon>
        <taxon>Actinoalloteichus</taxon>
    </lineage>
</organism>
<feature type="transmembrane region" description="Helical" evidence="1">
    <location>
        <begin position="88"/>
        <end position="106"/>
    </location>
</feature>
<gene>
    <name evidence="2" type="ORF">TL08_06865</name>
</gene>
<proteinExistence type="predicted"/>
<dbReference type="Proteomes" id="UP000095210">
    <property type="component" value="Chromosome"/>
</dbReference>
<sequence length="118" mass="13285">MAVMAVTTLLVFANGLLQWGDTPPDRLIVEGWRTFGFGVFAGLWAILARWPRRIPGLWELLLFHKLAVTTLGFLAWDATAEAQEVTAVDLALVVLTSVAYVLCRGWQPWRGSERWRSD</sequence>
<keyword evidence="3" id="KW-1185">Reference proteome</keyword>
<keyword evidence="1" id="KW-0812">Transmembrane</keyword>
<evidence type="ECO:0000313" key="2">
    <source>
        <dbReference type="EMBL" id="AOS62195.1"/>
    </source>
</evidence>
<evidence type="ECO:0000256" key="1">
    <source>
        <dbReference type="SAM" id="Phobius"/>
    </source>
</evidence>
<name>A0AAC9HPI4_9PSEU</name>
<dbReference type="EMBL" id="CP014859">
    <property type="protein sequence ID" value="AOS62195.1"/>
    <property type="molecule type" value="Genomic_DNA"/>
</dbReference>
<accession>A0AAC9HPI4</accession>
<reference evidence="3" key="1">
    <citation type="submission" date="2016-03" db="EMBL/GenBank/DDBJ databases">
        <title>Complete genome sequence of the type strain Actinoalloteichus hymeniacidonis DSM 45092.</title>
        <authorList>
            <person name="Schaffert L."/>
            <person name="Albersmeier A."/>
            <person name="Winkler A."/>
            <person name="Kalinowski J."/>
            <person name="Zotchev S."/>
            <person name="Ruckert C."/>
        </authorList>
    </citation>
    <scope>NUCLEOTIDE SEQUENCE [LARGE SCALE GENOMIC DNA]</scope>
    <source>
        <strain evidence="3">HPA177(T) (DSM 45092(T))</strain>
    </source>
</reference>
<keyword evidence="1" id="KW-1133">Transmembrane helix</keyword>
<keyword evidence="1" id="KW-0472">Membrane</keyword>
<feature type="transmembrane region" description="Helical" evidence="1">
    <location>
        <begin position="57"/>
        <end position="76"/>
    </location>
</feature>
<protein>
    <submittedName>
        <fullName evidence="2">Uncharacterized protein</fullName>
    </submittedName>
</protein>
<evidence type="ECO:0000313" key="3">
    <source>
        <dbReference type="Proteomes" id="UP000095210"/>
    </source>
</evidence>